<dbReference type="SUPFAM" id="SSF63829">
    <property type="entry name" value="Calcium-dependent phosphotriesterase"/>
    <property type="match status" value="1"/>
</dbReference>
<protein>
    <submittedName>
        <fullName evidence="2">Uncharacterized protein</fullName>
    </submittedName>
</protein>
<reference evidence="3" key="1">
    <citation type="submission" date="2010-08" db="EMBL/GenBank/DDBJ databases">
        <title>Genome sequence of Parvularcula bermudensis HTCC2503.</title>
        <authorList>
            <person name="Kang D.-M."/>
            <person name="Oh H.-M."/>
            <person name="Cho J.-C."/>
        </authorList>
    </citation>
    <scope>NUCLEOTIDE SEQUENCE [LARGE SCALE GENOMIC DNA]</scope>
    <source>
        <strain evidence="3">ATCC BAA-594 / HTCC2503 / KCTC 12087</strain>
    </source>
</reference>
<evidence type="ECO:0000313" key="3">
    <source>
        <dbReference type="Proteomes" id="UP000001302"/>
    </source>
</evidence>
<feature type="region of interest" description="Disordered" evidence="1">
    <location>
        <begin position="26"/>
        <end position="45"/>
    </location>
</feature>
<evidence type="ECO:0000256" key="1">
    <source>
        <dbReference type="SAM" id="MobiDB-lite"/>
    </source>
</evidence>
<dbReference type="InterPro" id="IPR015943">
    <property type="entry name" value="WD40/YVTN_repeat-like_dom_sf"/>
</dbReference>
<dbReference type="Proteomes" id="UP000001302">
    <property type="component" value="Chromosome"/>
</dbReference>
<dbReference type="PROSITE" id="PS51257">
    <property type="entry name" value="PROKAR_LIPOPROTEIN"/>
    <property type="match status" value="1"/>
</dbReference>
<dbReference type="Gene3D" id="2.130.10.10">
    <property type="entry name" value="YVTN repeat-like/Quinoprotein amine dehydrogenase"/>
    <property type="match status" value="1"/>
</dbReference>
<accession>E0TG27</accession>
<reference evidence="2 3" key="2">
    <citation type="journal article" date="2011" name="J. Bacteriol.">
        <title>Complete genome sequence of strain HTCC2503T of Parvularcula bermudensis, the type species of the order "Parvularculales" in the class Alphaproteobacteria.</title>
        <authorList>
            <person name="Oh H.M."/>
            <person name="Kang I."/>
            <person name="Vergin K.L."/>
            <person name="Kang D."/>
            <person name="Rhee K.H."/>
            <person name="Giovannoni S.J."/>
            <person name="Cho J.C."/>
        </authorList>
    </citation>
    <scope>NUCLEOTIDE SEQUENCE [LARGE SCALE GENOMIC DNA]</scope>
    <source>
        <strain evidence="3">ATCC BAA-594 / HTCC2503 / KCTC 12087</strain>
    </source>
</reference>
<organism evidence="2 3">
    <name type="scientific">Parvularcula bermudensis (strain ATCC BAA-594 / HTCC2503 / KCTC 12087)</name>
    <dbReference type="NCBI Taxonomy" id="314260"/>
    <lineage>
        <taxon>Bacteria</taxon>
        <taxon>Pseudomonadati</taxon>
        <taxon>Pseudomonadota</taxon>
        <taxon>Alphaproteobacteria</taxon>
        <taxon>Parvularculales</taxon>
        <taxon>Parvularculaceae</taxon>
        <taxon>Parvularcula</taxon>
    </lineage>
</organism>
<dbReference type="AlphaFoldDB" id="E0TG27"/>
<dbReference type="RefSeq" id="WP_013301572.1">
    <property type="nucleotide sequence ID" value="NC_014414.1"/>
</dbReference>
<sequence>MLKKMTLLSLFVGLCACGGQKEDQSAEAPAAPATEDSAPAAAAGDGPLPLSATDVLGGFEGTVTGLALSRNPDSVLDSAVIVGNGAAGLALVPTSQTRNATMIDFGGAVAAATATQSEGGPLIVVERADGRVSFRTFGANRDSLQEIAALEPGALAGRPRALCALEDHVFRIDADGGVTVISARTGAEGPSFETTVIRTDPALDCTAAGDRIYVLKRDGRIAAFNPDGTVLIANVADLPGTNRIAAMPLTEGAPVIFAVLDDGTVRTGETVFRLKVAGQPVAVDRLAFGRGNFGAVYRNGVAAIVTSSQGLVVLSWLALADQLSLAEDTRPMPPSTSSEMSAPVTIEVPDLALPTQD</sequence>
<dbReference type="HOGENOM" id="CLU_775782_0_0_5"/>
<name>E0TG27_PARBH</name>
<dbReference type="OrthoDB" id="2633250at2"/>
<keyword evidence="3" id="KW-1185">Reference proteome</keyword>
<proteinExistence type="predicted"/>
<dbReference type="STRING" id="314260.PB2503_12804"/>
<dbReference type="KEGG" id="pbr:PB2503_12804"/>
<evidence type="ECO:0000313" key="2">
    <source>
        <dbReference type="EMBL" id="ADM10598.1"/>
    </source>
</evidence>
<gene>
    <name evidence="2" type="ordered locus">PB2503_12804</name>
</gene>
<dbReference type="EMBL" id="CP002156">
    <property type="protein sequence ID" value="ADM10598.1"/>
    <property type="molecule type" value="Genomic_DNA"/>
</dbReference>